<feature type="region of interest" description="Disordered" evidence="1">
    <location>
        <begin position="52"/>
        <end position="79"/>
    </location>
</feature>
<dbReference type="AlphaFoldDB" id="A0A426QK50"/>
<accession>A0A426QK50</accession>
<keyword evidence="2" id="KW-0732">Signal</keyword>
<proteinExistence type="predicted"/>
<reference evidence="3 4" key="1">
    <citation type="journal article" date="2010" name="Int. J. Syst. Evol. Microbiol.">
        <title>Thiohalobacter thiocyanaticus gen. nov., sp. nov., a moderately halophilic, sulfur-oxidizing gammaproteobacterium from hypersaline lakes, that utilizes thiocyanate.</title>
        <authorList>
            <person name="Sorokin D.Y."/>
            <person name="Kovaleva O.L."/>
            <person name="Tourova T.P."/>
            <person name="Muyzer G."/>
        </authorList>
    </citation>
    <scope>NUCLEOTIDE SEQUENCE [LARGE SCALE GENOMIC DNA]</scope>
    <source>
        <strain evidence="3 4">Hrh1</strain>
    </source>
</reference>
<protein>
    <recommendedName>
        <fullName evidence="5">PA14 domain-containing protein</fullName>
    </recommendedName>
</protein>
<evidence type="ECO:0000256" key="1">
    <source>
        <dbReference type="SAM" id="MobiDB-lite"/>
    </source>
</evidence>
<comment type="caution">
    <text evidence="3">The sequence shown here is derived from an EMBL/GenBank/DDBJ whole genome shotgun (WGS) entry which is preliminary data.</text>
</comment>
<dbReference type="RefSeq" id="WP_125181479.1">
    <property type="nucleotide sequence ID" value="NZ_QZMU01000001.1"/>
</dbReference>
<evidence type="ECO:0008006" key="5">
    <source>
        <dbReference type="Google" id="ProtNLM"/>
    </source>
</evidence>
<dbReference type="EMBL" id="QZMU01000001">
    <property type="protein sequence ID" value="RRQ22139.1"/>
    <property type="molecule type" value="Genomic_DNA"/>
</dbReference>
<dbReference type="Proteomes" id="UP000287798">
    <property type="component" value="Unassembled WGS sequence"/>
</dbReference>
<evidence type="ECO:0000313" key="3">
    <source>
        <dbReference type="EMBL" id="RRQ22139.1"/>
    </source>
</evidence>
<organism evidence="3 4">
    <name type="scientific">Thiohalobacter thiocyanaticus</name>
    <dbReference type="NCBI Taxonomy" id="585455"/>
    <lineage>
        <taxon>Bacteria</taxon>
        <taxon>Pseudomonadati</taxon>
        <taxon>Pseudomonadota</taxon>
        <taxon>Gammaproteobacteria</taxon>
        <taxon>Thiohalobacterales</taxon>
        <taxon>Thiohalobacteraceae</taxon>
        <taxon>Thiohalobacter</taxon>
    </lineage>
</organism>
<name>A0A426QK50_9GAMM</name>
<dbReference type="OrthoDB" id="9772097at2"/>
<feature type="compositionally biased region" description="Basic and acidic residues" evidence="1">
    <location>
        <begin position="59"/>
        <end position="73"/>
    </location>
</feature>
<feature type="signal peptide" evidence="2">
    <location>
        <begin position="1"/>
        <end position="28"/>
    </location>
</feature>
<evidence type="ECO:0000256" key="2">
    <source>
        <dbReference type="SAM" id="SignalP"/>
    </source>
</evidence>
<feature type="chain" id="PRO_5019278073" description="PA14 domain-containing protein" evidence="2">
    <location>
        <begin position="29"/>
        <end position="262"/>
    </location>
</feature>
<evidence type="ECO:0000313" key="4">
    <source>
        <dbReference type="Proteomes" id="UP000287798"/>
    </source>
</evidence>
<keyword evidence="4" id="KW-1185">Reference proteome</keyword>
<sequence>MNKPDMRHLRLLISGSLLACMLVQPALAETADERLERLEREVRELRELLQEQSETAAEAAERREAAPQAEQRHSYGQPVSTARRGAMMRYYISGEALGSQPPAAVEATVAGRVAETHAISFDPVEHDVAGAGPFSGYHDPAAYPYAAVELVGELPIAEPGEYEFVIYPKPARQGGSNISTRMSAWLSVNDEPVLEFRDQPSWAGQRGMVRLERGVHRIRLWAVAASDGFGPSPTESLLLLEYKGPADASPRPLDDLRLRPGD</sequence>
<gene>
    <name evidence="3" type="ORF">D6C00_09365</name>
</gene>